<feature type="compositionally biased region" description="Basic and acidic residues" evidence="1">
    <location>
        <begin position="567"/>
        <end position="576"/>
    </location>
</feature>
<name>A0A835XSH7_9CHLO</name>
<feature type="region of interest" description="Disordered" evidence="1">
    <location>
        <begin position="534"/>
        <end position="622"/>
    </location>
</feature>
<keyword evidence="2" id="KW-1133">Transmembrane helix</keyword>
<sequence length="622" mass="66566">MIDALHADSSCDSPVVTRTTGGARYTGLNGTIIAVSCVSKDAWTGAVDGVSPSFSMYKVMLHPVDQPSALRCAVLNRTQDGSLRLYWGNYYACPRFDSTRQLTASRSTGAYKPSVDTVEAVSEVAHSCAMVTEAEGPAAGSLPPLAAVPFEEQFDGRVSPELWDASVSTYDRLSYRPRINGSSPDDQEAVAYLQTPPLLMSASAGGGNAMFKIEKLVLPLQRAIDGQPSPVTPLLSIAYSTTNSRSWSPIIDFKFNNYTGKPADADPNATEALITGSGSFWLQGGLDIVILRIEIMCEPGLRNSSDKLFIMDGLTLTGVVRIGTNDEEPTDTEPFLSLTPAATNANGMIVPLGTTSFERGFDPIVFQAPPRWTTGGGPRGGNMLPLQGSGMAVVGDEGGTPVISAVLATNTLLVAPGGYITFYISFSGGTTCWPLAPINGSTMFNVLYKSLMVGDDDQSYFATTLLGRSPYFARQGWMKMYASFPVTRFTYLQMVIAAASPGGSCGMVVLLDMMRFSNVYAVVPPAAYAAYQSAGQSASPPPESNLTSRLPDLPPPPMDHSPPPMDHSPHPMDAEHSPPPGRKSSPKPRPPKWPRKPRPPKPPRFPRKRHAKRPPSPSPPSP</sequence>
<protein>
    <submittedName>
        <fullName evidence="3">Uncharacterized protein</fullName>
    </submittedName>
</protein>
<evidence type="ECO:0000313" key="4">
    <source>
        <dbReference type="Proteomes" id="UP000612055"/>
    </source>
</evidence>
<gene>
    <name evidence="3" type="ORF">HYH03_013311</name>
</gene>
<organism evidence="3 4">
    <name type="scientific">Edaphochlamys debaryana</name>
    <dbReference type="NCBI Taxonomy" id="47281"/>
    <lineage>
        <taxon>Eukaryota</taxon>
        <taxon>Viridiplantae</taxon>
        <taxon>Chlorophyta</taxon>
        <taxon>core chlorophytes</taxon>
        <taxon>Chlorophyceae</taxon>
        <taxon>CS clade</taxon>
        <taxon>Chlamydomonadales</taxon>
        <taxon>Chlamydomonadales incertae sedis</taxon>
        <taxon>Edaphochlamys</taxon>
    </lineage>
</organism>
<reference evidence="3" key="1">
    <citation type="journal article" date="2020" name="bioRxiv">
        <title>Comparative genomics of Chlamydomonas.</title>
        <authorList>
            <person name="Craig R.J."/>
            <person name="Hasan A.R."/>
            <person name="Ness R.W."/>
            <person name="Keightley P.D."/>
        </authorList>
    </citation>
    <scope>NUCLEOTIDE SEQUENCE</scope>
    <source>
        <strain evidence="3">CCAP 11/70</strain>
    </source>
</reference>
<keyword evidence="2" id="KW-0472">Membrane</keyword>
<dbReference type="EMBL" id="JAEHOE010000087">
    <property type="protein sequence ID" value="KAG2488168.1"/>
    <property type="molecule type" value="Genomic_DNA"/>
</dbReference>
<proteinExistence type="predicted"/>
<dbReference type="AlphaFoldDB" id="A0A835XSH7"/>
<feature type="transmembrane region" description="Helical" evidence="2">
    <location>
        <begin position="491"/>
        <end position="511"/>
    </location>
</feature>
<dbReference type="Proteomes" id="UP000612055">
    <property type="component" value="Unassembled WGS sequence"/>
</dbReference>
<keyword evidence="4" id="KW-1185">Reference proteome</keyword>
<feature type="compositionally biased region" description="Basic residues" evidence="1">
    <location>
        <begin position="584"/>
        <end position="613"/>
    </location>
</feature>
<dbReference type="OrthoDB" id="557047at2759"/>
<keyword evidence="2" id="KW-0812">Transmembrane</keyword>
<evidence type="ECO:0000256" key="1">
    <source>
        <dbReference type="SAM" id="MobiDB-lite"/>
    </source>
</evidence>
<feature type="compositionally biased region" description="Pro residues" evidence="1">
    <location>
        <begin position="552"/>
        <end position="566"/>
    </location>
</feature>
<evidence type="ECO:0000256" key="2">
    <source>
        <dbReference type="SAM" id="Phobius"/>
    </source>
</evidence>
<evidence type="ECO:0000313" key="3">
    <source>
        <dbReference type="EMBL" id="KAG2488168.1"/>
    </source>
</evidence>
<comment type="caution">
    <text evidence="3">The sequence shown here is derived from an EMBL/GenBank/DDBJ whole genome shotgun (WGS) entry which is preliminary data.</text>
</comment>
<accession>A0A835XSH7</accession>